<keyword evidence="2" id="KW-1185">Reference proteome</keyword>
<gene>
    <name evidence="1" type="ORF">O6P32_05000</name>
</gene>
<protein>
    <submittedName>
        <fullName evidence="1">Leucine-rich repeat domain-containing protein</fullName>
    </submittedName>
</protein>
<evidence type="ECO:0000313" key="1">
    <source>
        <dbReference type="EMBL" id="MCZ8372067.1"/>
    </source>
</evidence>
<dbReference type="InterPro" id="IPR026906">
    <property type="entry name" value="LRR_5"/>
</dbReference>
<name>A0ABT4PG88_9BACT</name>
<dbReference type="RefSeq" id="WP_269877157.1">
    <property type="nucleotide sequence ID" value="NZ_JAPZVM010000003.1"/>
</dbReference>
<dbReference type="Gene3D" id="3.80.10.10">
    <property type="entry name" value="Ribonuclease Inhibitor"/>
    <property type="match status" value="1"/>
</dbReference>
<dbReference type="PROSITE" id="PS51257">
    <property type="entry name" value="PROKAR_LIPOPROTEIN"/>
    <property type="match status" value="1"/>
</dbReference>
<dbReference type="PANTHER" id="PTHR45661">
    <property type="entry name" value="SURFACE ANTIGEN"/>
    <property type="match status" value="1"/>
</dbReference>
<dbReference type="Proteomes" id="UP001141933">
    <property type="component" value="Unassembled WGS sequence"/>
</dbReference>
<dbReference type="Pfam" id="PF13306">
    <property type="entry name" value="LRR_5"/>
    <property type="match status" value="2"/>
</dbReference>
<dbReference type="SUPFAM" id="SSF52058">
    <property type="entry name" value="L domain-like"/>
    <property type="match status" value="1"/>
</dbReference>
<dbReference type="InterPro" id="IPR053139">
    <property type="entry name" value="Surface_bspA-like"/>
</dbReference>
<sequence length="451" mass="50037">MTDKLFYPFLILLLCTTVLFSCKKENMNDATTTAVRISVVNEKGEVQPDCIVKLFDEASFLKFKEDVKTETPYKSTTDKSGIAYFAIDNAAWFSTSSTRELSFVVIETQTASQVSWSSAGGTVMRGKDTAFKIVVKNGQTIPDESTKSLIIEDGVVKGISDENVSKVIFPNNVKAISEFAFRDSKIVEVVLNEGIERIGRFAFMDSKIQKINFPSTLVSIEESAFQDCINLSEVDLSRTKIETIGVSAFIDCGISTLSLPEGLKEIQDQAFYGNKSLKEVKLPLGIQVVENSAFCSSSIVKVELPNSVTRLGYRAFADCADLKDFIVYDATVDGNGETIVEIGCFENCTSLKEIKIPDSIKKLEGHTFIGCKSLERIILSKNLIEVGNYGIRTNYPVKSIEFTGKECPKFLTNQVLPFIVDIDYIVVPKGCKENYVKGIPESYKEKIKEKE</sequence>
<accession>A0ABT4PG88</accession>
<dbReference type="PANTHER" id="PTHR45661:SF3">
    <property type="entry name" value="IG-LIKE DOMAIN-CONTAINING PROTEIN"/>
    <property type="match status" value="1"/>
</dbReference>
<proteinExistence type="predicted"/>
<organism evidence="1 2">
    <name type="scientific">Phocaeicola acetigenes</name>
    <dbReference type="NCBI Taxonomy" id="3016083"/>
    <lineage>
        <taxon>Bacteria</taxon>
        <taxon>Pseudomonadati</taxon>
        <taxon>Bacteroidota</taxon>
        <taxon>Bacteroidia</taxon>
        <taxon>Bacteroidales</taxon>
        <taxon>Bacteroidaceae</taxon>
        <taxon>Phocaeicola</taxon>
    </lineage>
</organism>
<comment type="caution">
    <text evidence="1">The sequence shown here is derived from an EMBL/GenBank/DDBJ whole genome shotgun (WGS) entry which is preliminary data.</text>
</comment>
<reference evidence="1" key="1">
    <citation type="submission" date="2022-12" db="EMBL/GenBank/DDBJ databases">
        <title>Phocaeicola acetigenes sp. nov., isolated feces from a healthy human.</title>
        <authorList>
            <person name="Do H."/>
            <person name="Ha Y.B."/>
            <person name="Kim J.-S."/>
            <person name="Suh M.K."/>
            <person name="Kim H.S."/>
            <person name="Lee J.-S."/>
        </authorList>
    </citation>
    <scope>NUCLEOTIDE SEQUENCE</scope>
    <source>
        <strain evidence="1">KGMB11183</strain>
    </source>
</reference>
<dbReference type="EMBL" id="JAPZVM010000003">
    <property type="protein sequence ID" value="MCZ8372067.1"/>
    <property type="molecule type" value="Genomic_DNA"/>
</dbReference>
<evidence type="ECO:0000313" key="2">
    <source>
        <dbReference type="Proteomes" id="UP001141933"/>
    </source>
</evidence>
<dbReference type="InterPro" id="IPR032675">
    <property type="entry name" value="LRR_dom_sf"/>
</dbReference>